<dbReference type="AlphaFoldDB" id="A0A5C3LZI3"/>
<protein>
    <submittedName>
        <fullName evidence="2">Uncharacterized protein</fullName>
    </submittedName>
</protein>
<keyword evidence="3" id="KW-1185">Reference proteome</keyword>
<evidence type="ECO:0000313" key="2">
    <source>
        <dbReference type="EMBL" id="TFK38115.1"/>
    </source>
</evidence>
<feature type="chain" id="PRO_5023148393" evidence="1">
    <location>
        <begin position="22"/>
        <end position="242"/>
    </location>
</feature>
<feature type="signal peptide" evidence="1">
    <location>
        <begin position="1"/>
        <end position="21"/>
    </location>
</feature>
<sequence>MQKNLFSVLTFLVLQATLAYAAPVVAKQAREPQAAALVTGLLSNVPIVGPLASNLHLSGIGRSEKSADTLVEEVSRDLQTEAVTELSGGVPVVAPAKQVANPVLENVKSREPQGLGGLSGLGPLGIVTGLVGGLPVVGNLVGGLGGRDSVVSEDVKREVSLPLDAGTSLVRGATGNVPVVGGVAENLPVLGGLAKNVAHLPLSRVSDNSVVKFKRETQNLNDTPGEGGPYGSGIEVNCQMNI</sequence>
<evidence type="ECO:0000256" key="1">
    <source>
        <dbReference type="SAM" id="SignalP"/>
    </source>
</evidence>
<keyword evidence="1" id="KW-0732">Signal</keyword>
<dbReference type="Proteomes" id="UP000308652">
    <property type="component" value="Unassembled WGS sequence"/>
</dbReference>
<dbReference type="EMBL" id="ML213604">
    <property type="protein sequence ID" value="TFK38115.1"/>
    <property type="molecule type" value="Genomic_DNA"/>
</dbReference>
<organism evidence="2 3">
    <name type="scientific">Crucibulum laeve</name>
    <dbReference type="NCBI Taxonomy" id="68775"/>
    <lineage>
        <taxon>Eukaryota</taxon>
        <taxon>Fungi</taxon>
        <taxon>Dikarya</taxon>
        <taxon>Basidiomycota</taxon>
        <taxon>Agaricomycotina</taxon>
        <taxon>Agaricomycetes</taxon>
        <taxon>Agaricomycetidae</taxon>
        <taxon>Agaricales</taxon>
        <taxon>Agaricineae</taxon>
        <taxon>Nidulariaceae</taxon>
        <taxon>Crucibulum</taxon>
    </lineage>
</organism>
<evidence type="ECO:0000313" key="3">
    <source>
        <dbReference type="Proteomes" id="UP000308652"/>
    </source>
</evidence>
<proteinExistence type="predicted"/>
<name>A0A5C3LZI3_9AGAR</name>
<gene>
    <name evidence="2" type="ORF">BDQ12DRAFT_666337</name>
</gene>
<accession>A0A5C3LZI3</accession>
<reference evidence="2 3" key="1">
    <citation type="journal article" date="2019" name="Nat. Ecol. Evol.">
        <title>Megaphylogeny resolves global patterns of mushroom evolution.</title>
        <authorList>
            <person name="Varga T."/>
            <person name="Krizsan K."/>
            <person name="Foldi C."/>
            <person name="Dima B."/>
            <person name="Sanchez-Garcia M."/>
            <person name="Sanchez-Ramirez S."/>
            <person name="Szollosi G.J."/>
            <person name="Szarkandi J.G."/>
            <person name="Papp V."/>
            <person name="Albert L."/>
            <person name="Andreopoulos W."/>
            <person name="Angelini C."/>
            <person name="Antonin V."/>
            <person name="Barry K.W."/>
            <person name="Bougher N.L."/>
            <person name="Buchanan P."/>
            <person name="Buyck B."/>
            <person name="Bense V."/>
            <person name="Catcheside P."/>
            <person name="Chovatia M."/>
            <person name="Cooper J."/>
            <person name="Damon W."/>
            <person name="Desjardin D."/>
            <person name="Finy P."/>
            <person name="Geml J."/>
            <person name="Haridas S."/>
            <person name="Hughes K."/>
            <person name="Justo A."/>
            <person name="Karasinski D."/>
            <person name="Kautmanova I."/>
            <person name="Kiss B."/>
            <person name="Kocsube S."/>
            <person name="Kotiranta H."/>
            <person name="LaButti K.M."/>
            <person name="Lechner B.E."/>
            <person name="Liimatainen K."/>
            <person name="Lipzen A."/>
            <person name="Lukacs Z."/>
            <person name="Mihaltcheva S."/>
            <person name="Morgado L.N."/>
            <person name="Niskanen T."/>
            <person name="Noordeloos M.E."/>
            <person name="Ohm R.A."/>
            <person name="Ortiz-Santana B."/>
            <person name="Ovrebo C."/>
            <person name="Racz N."/>
            <person name="Riley R."/>
            <person name="Savchenko A."/>
            <person name="Shiryaev A."/>
            <person name="Soop K."/>
            <person name="Spirin V."/>
            <person name="Szebenyi C."/>
            <person name="Tomsovsky M."/>
            <person name="Tulloss R.E."/>
            <person name="Uehling J."/>
            <person name="Grigoriev I.V."/>
            <person name="Vagvolgyi C."/>
            <person name="Papp T."/>
            <person name="Martin F.M."/>
            <person name="Miettinen O."/>
            <person name="Hibbett D.S."/>
            <person name="Nagy L.G."/>
        </authorList>
    </citation>
    <scope>NUCLEOTIDE SEQUENCE [LARGE SCALE GENOMIC DNA]</scope>
    <source>
        <strain evidence="2 3">CBS 166.37</strain>
    </source>
</reference>